<gene>
    <name evidence="1" type="ORF">SAMN06893097_104226</name>
</gene>
<name>A0A285EEN9_9ACTN</name>
<evidence type="ECO:0000313" key="2">
    <source>
        <dbReference type="Proteomes" id="UP000219514"/>
    </source>
</evidence>
<dbReference type="RefSeq" id="WP_097206520.1">
    <property type="nucleotide sequence ID" value="NZ_JACHXB010000002.1"/>
</dbReference>
<protein>
    <submittedName>
        <fullName evidence="1">Uncharacterized protein</fullName>
    </submittedName>
</protein>
<dbReference type="AlphaFoldDB" id="A0A285EEN9"/>
<keyword evidence="2" id="KW-1185">Reference proteome</keyword>
<proteinExistence type="predicted"/>
<sequence length="87" mass="9653">MNEEKHRPAPDGAAEAEILELLANLGDQRATDERRGGAAWAEFGDWCWAMDLPPDQDSVDLYAADRHPPLTVRQLQRLRDLAAGSGR</sequence>
<evidence type="ECO:0000313" key="1">
    <source>
        <dbReference type="EMBL" id="SNX96511.1"/>
    </source>
</evidence>
<dbReference type="Proteomes" id="UP000219514">
    <property type="component" value="Unassembled WGS sequence"/>
</dbReference>
<dbReference type="EMBL" id="OBDO01000004">
    <property type="protein sequence ID" value="SNX96511.1"/>
    <property type="molecule type" value="Genomic_DNA"/>
</dbReference>
<organism evidence="1 2">
    <name type="scientific">Geodermatophilus sabuli</name>
    <dbReference type="NCBI Taxonomy" id="1564158"/>
    <lineage>
        <taxon>Bacteria</taxon>
        <taxon>Bacillati</taxon>
        <taxon>Actinomycetota</taxon>
        <taxon>Actinomycetes</taxon>
        <taxon>Geodermatophilales</taxon>
        <taxon>Geodermatophilaceae</taxon>
        <taxon>Geodermatophilus</taxon>
    </lineage>
</organism>
<accession>A0A285EEN9</accession>
<reference evidence="1 2" key="1">
    <citation type="submission" date="2017-09" db="EMBL/GenBank/DDBJ databases">
        <authorList>
            <person name="Ehlers B."/>
            <person name="Leendertz F.H."/>
        </authorList>
    </citation>
    <scope>NUCLEOTIDE SEQUENCE [LARGE SCALE GENOMIC DNA]</scope>
    <source>
        <strain evidence="1 2">DSM 46844</strain>
    </source>
</reference>